<keyword evidence="10" id="KW-1185">Reference proteome</keyword>
<dbReference type="SUPFAM" id="SSF53150">
    <property type="entry name" value="DNA repair protein MutS, domain II"/>
    <property type="match status" value="1"/>
</dbReference>
<sequence length="823" mass="92136">MTASIPTHRLFIHVQRLVAKGYKVGVVKQTETAALKAAGDNRSAPFTRELSALYTKSTLIGEDVDPESSGDASHSVNTFLMCIHETDAPNQKRRIAVVAVQPSTGDVVYDEFIDDSGRHQLDLRISHLRPVEILCCDQLSPQTECLLSGMAAVNLTEDDQMRIERMPVANFAASTSTAAITEFFKQNSEPEHVLKFVLAMPQSVLCCLQALIKYLRDFHLHSVLLNTSCFRHFSSDRQHMMLSASTLRNLEIFRNQTDGKEKGSLFWFLNQTQTRFGSRRLHEWLSKPLVQKGLINARLDAVGEIILDENPALRGLRSSLSRLPDLQRSLVTIQQKKCSTADFMSTCKALEQVKTVMENSKFQSDLLKNITERVPQLLSGVDKWTSNLSESAARVGDKTNLFIDLPEAVAQRQSEISAVLNDLEDHKRTLRQKLSNPRLEYSCVQGTEFLVEVKNSQLQMVPKDWTKINRHDISSLHVFLNTTKAVSRFHSPFIVASSRTLAQLREQLLVDAQDAWLQFLSLFDKCFIQYRTAVGLIADLDCLFSLAQVAQQHDFCRPQILEDCHQIAIQDGRHPVVDILLGENQQYVPNNTNLKGTGERCMIITGPNMGGKSSYIRQVAVIALLSHIGSFVPASSAEIGILDGIFTRMGAHDEMFAGRSTFMVELQETNDILQSATDRSLVILDELGRGTSTHDGQAIAHATLRHLVQEIGCLALFVTHYQSLSALELAFPSSVTNHHMSFLLDEGVLTFLYQCVRGAADRSYGLNVAKLADIPQSILSLASEKSKELEECTEHRVYLKRVLRLLWAEDQTEVQQGMAMLKQ</sequence>
<dbReference type="PIRSF" id="PIRSF037677">
    <property type="entry name" value="DNA_mis_repair_Msh6"/>
    <property type="match status" value="1"/>
</dbReference>
<dbReference type="Gene3D" id="3.40.50.300">
    <property type="entry name" value="P-loop containing nucleotide triphosphate hydrolases"/>
    <property type="match status" value="1"/>
</dbReference>
<dbReference type="Pfam" id="PF05188">
    <property type="entry name" value="MutS_II"/>
    <property type="match status" value="1"/>
</dbReference>
<dbReference type="PANTHER" id="PTHR11361">
    <property type="entry name" value="DNA MISMATCH REPAIR PROTEIN MUTS FAMILY MEMBER"/>
    <property type="match status" value="1"/>
</dbReference>
<dbReference type="GO" id="GO:0140664">
    <property type="term" value="F:ATP-dependent DNA damage sensor activity"/>
    <property type="evidence" value="ECO:0007669"/>
    <property type="project" value="InterPro"/>
</dbReference>
<dbReference type="SMART" id="SM00533">
    <property type="entry name" value="MUTSd"/>
    <property type="match status" value="1"/>
</dbReference>
<evidence type="ECO:0000259" key="7">
    <source>
        <dbReference type="PROSITE" id="PS00486"/>
    </source>
</evidence>
<dbReference type="STRING" id="283909.R7VDN3"/>
<dbReference type="OMA" id="INMHAAR"/>
<dbReference type="EnsemblMetazoa" id="CapteT157997">
    <property type="protein sequence ID" value="CapteP157997"/>
    <property type="gene ID" value="CapteG157997"/>
</dbReference>
<evidence type="ECO:0000256" key="1">
    <source>
        <dbReference type="ARBA" id="ARBA00007094"/>
    </source>
</evidence>
<keyword evidence="5" id="KW-0238">DNA-binding</keyword>
<dbReference type="InterPro" id="IPR007860">
    <property type="entry name" value="DNA_mmatch_repair_MutS_con_dom"/>
</dbReference>
<dbReference type="AlphaFoldDB" id="R7VDN3"/>
<evidence type="ECO:0000256" key="5">
    <source>
        <dbReference type="ARBA" id="ARBA00023125"/>
    </source>
</evidence>
<name>R7VDN3_CAPTE</name>
<dbReference type="GO" id="GO:0030983">
    <property type="term" value="F:mismatched DNA binding"/>
    <property type="evidence" value="ECO:0007669"/>
    <property type="project" value="InterPro"/>
</dbReference>
<comment type="similarity">
    <text evidence="1">Belongs to the DNA mismatch repair MutS family. MSH3 subfamily.</text>
</comment>
<dbReference type="NCBIfam" id="NF003810">
    <property type="entry name" value="PRK05399.1"/>
    <property type="match status" value="1"/>
</dbReference>
<dbReference type="Gene3D" id="1.10.1420.10">
    <property type="match status" value="2"/>
</dbReference>
<dbReference type="InterPro" id="IPR036187">
    <property type="entry name" value="DNA_mismatch_repair_MutS_sf"/>
</dbReference>
<dbReference type="Gene3D" id="3.40.1170.10">
    <property type="entry name" value="DNA repair protein MutS, domain I"/>
    <property type="match status" value="1"/>
</dbReference>
<evidence type="ECO:0000256" key="4">
    <source>
        <dbReference type="ARBA" id="ARBA00022840"/>
    </source>
</evidence>
<dbReference type="SMART" id="SM00534">
    <property type="entry name" value="MUTSac"/>
    <property type="match status" value="1"/>
</dbReference>
<keyword evidence="6" id="KW-0234">DNA repair</keyword>
<evidence type="ECO:0000313" key="9">
    <source>
        <dbReference type="EnsemblMetazoa" id="CapteP157997"/>
    </source>
</evidence>
<dbReference type="SUPFAM" id="SSF48334">
    <property type="entry name" value="DNA repair protein MutS, domain III"/>
    <property type="match status" value="1"/>
</dbReference>
<reference evidence="8 10" key="2">
    <citation type="journal article" date="2013" name="Nature">
        <title>Insights into bilaterian evolution from three spiralian genomes.</title>
        <authorList>
            <person name="Simakov O."/>
            <person name="Marletaz F."/>
            <person name="Cho S.J."/>
            <person name="Edsinger-Gonzales E."/>
            <person name="Havlak P."/>
            <person name="Hellsten U."/>
            <person name="Kuo D.H."/>
            <person name="Larsson T."/>
            <person name="Lv J."/>
            <person name="Arendt D."/>
            <person name="Savage R."/>
            <person name="Osoegawa K."/>
            <person name="de Jong P."/>
            <person name="Grimwood J."/>
            <person name="Chapman J.A."/>
            <person name="Shapiro H."/>
            <person name="Aerts A."/>
            <person name="Otillar R.P."/>
            <person name="Terry A.Y."/>
            <person name="Boore J.L."/>
            <person name="Grigoriev I.V."/>
            <person name="Lindberg D.R."/>
            <person name="Seaver E.C."/>
            <person name="Weisblat D.A."/>
            <person name="Putnam N.H."/>
            <person name="Rokhsar D.S."/>
        </authorList>
    </citation>
    <scope>NUCLEOTIDE SEQUENCE</scope>
    <source>
        <strain evidence="8 10">I ESC-2004</strain>
    </source>
</reference>
<dbReference type="Pfam" id="PF00488">
    <property type="entry name" value="MutS_V"/>
    <property type="match status" value="1"/>
</dbReference>
<feature type="domain" description="DNA mismatch repair proteins mutS family" evidence="7">
    <location>
        <begin position="680"/>
        <end position="696"/>
    </location>
</feature>
<dbReference type="PANTHER" id="PTHR11361:SF122">
    <property type="entry name" value="DNA MISMATCH REPAIR PROTEIN MSH3"/>
    <property type="match status" value="1"/>
</dbReference>
<dbReference type="HOGENOM" id="CLU_002472_10_2_1"/>
<dbReference type="SUPFAM" id="SSF52540">
    <property type="entry name" value="P-loop containing nucleoside triphosphate hydrolases"/>
    <property type="match status" value="1"/>
</dbReference>
<dbReference type="Proteomes" id="UP000014760">
    <property type="component" value="Unassembled WGS sequence"/>
</dbReference>
<dbReference type="GO" id="GO:0005524">
    <property type="term" value="F:ATP binding"/>
    <property type="evidence" value="ECO:0007669"/>
    <property type="project" value="UniProtKB-KW"/>
</dbReference>
<dbReference type="GO" id="GO:0006298">
    <property type="term" value="P:mismatch repair"/>
    <property type="evidence" value="ECO:0007669"/>
    <property type="project" value="InterPro"/>
</dbReference>
<keyword evidence="2" id="KW-0547">Nucleotide-binding</keyword>
<dbReference type="InterPro" id="IPR007695">
    <property type="entry name" value="DNA_mismatch_repair_MutS-lik_N"/>
</dbReference>
<dbReference type="EMBL" id="AMQN01018872">
    <property type="status" value="NOT_ANNOTATED_CDS"/>
    <property type="molecule type" value="Genomic_DNA"/>
</dbReference>
<protein>
    <recommendedName>
        <fullName evidence="7">DNA mismatch repair proteins mutS family domain-containing protein</fullName>
    </recommendedName>
</protein>
<dbReference type="InterPro" id="IPR036678">
    <property type="entry name" value="MutS_con_dom_sf"/>
</dbReference>
<evidence type="ECO:0000313" key="8">
    <source>
        <dbReference type="EMBL" id="ELU13785.1"/>
    </source>
</evidence>
<evidence type="ECO:0000256" key="3">
    <source>
        <dbReference type="ARBA" id="ARBA00022763"/>
    </source>
</evidence>
<dbReference type="GO" id="GO:0006312">
    <property type="term" value="P:mitotic recombination"/>
    <property type="evidence" value="ECO:0007669"/>
    <property type="project" value="TreeGrafter"/>
</dbReference>
<dbReference type="FunFam" id="1.10.1420.10:FF:000004">
    <property type="entry name" value="DNA mismatch repair protein Msh3"/>
    <property type="match status" value="1"/>
</dbReference>
<reference evidence="10" key="1">
    <citation type="submission" date="2012-12" db="EMBL/GenBank/DDBJ databases">
        <authorList>
            <person name="Hellsten U."/>
            <person name="Grimwood J."/>
            <person name="Chapman J.A."/>
            <person name="Shapiro H."/>
            <person name="Aerts A."/>
            <person name="Otillar R.P."/>
            <person name="Terry A.Y."/>
            <person name="Boore J.L."/>
            <person name="Simakov O."/>
            <person name="Marletaz F."/>
            <person name="Cho S.-J."/>
            <person name="Edsinger-Gonzales E."/>
            <person name="Havlak P."/>
            <person name="Kuo D.-H."/>
            <person name="Larsson T."/>
            <person name="Lv J."/>
            <person name="Arendt D."/>
            <person name="Savage R."/>
            <person name="Osoegawa K."/>
            <person name="de Jong P."/>
            <person name="Lindberg D.R."/>
            <person name="Seaver E.C."/>
            <person name="Weisblat D.A."/>
            <person name="Putnam N.H."/>
            <person name="Grigoriev I.V."/>
            <person name="Rokhsar D.S."/>
        </authorList>
    </citation>
    <scope>NUCLEOTIDE SEQUENCE</scope>
    <source>
        <strain evidence="10">I ESC-2004</strain>
    </source>
</reference>
<dbReference type="InterPro" id="IPR027417">
    <property type="entry name" value="P-loop_NTPase"/>
</dbReference>
<keyword evidence="4" id="KW-0067">ATP-binding</keyword>
<accession>R7VDN3</accession>
<gene>
    <name evidence="8" type="ORF">CAPTEDRAFT_157997</name>
</gene>
<dbReference type="InterPro" id="IPR016151">
    <property type="entry name" value="DNA_mismatch_repair_MutS_N"/>
</dbReference>
<evidence type="ECO:0000256" key="2">
    <source>
        <dbReference type="ARBA" id="ARBA00022741"/>
    </source>
</evidence>
<dbReference type="EMBL" id="KB295022">
    <property type="protein sequence ID" value="ELU13785.1"/>
    <property type="molecule type" value="Genomic_DNA"/>
</dbReference>
<dbReference type="GO" id="GO:0005634">
    <property type="term" value="C:nucleus"/>
    <property type="evidence" value="ECO:0007669"/>
    <property type="project" value="TreeGrafter"/>
</dbReference>
<dbReference type="InterPro" id="IPR000432">
    <property type="entry name" value="DNA_mismatch_repair_MutS_C"/>
</dbReference>
<dbReference type="OrthoDB" id="10252754at2759"/>
<reference evidence="9" key="3">
    <citation type="submission" date="2015-06" db="UniProtKB">
        <authorList>
            <consortium name="EnsemblMetazoa"/>
        </authorList>
    </citation>
    <scope>IDENTIFICATION</scope>
</reference>
<dbReference type="InterPro" id="IPR017261">
    <property type="entry name" value="DNA_mismatch_repair_MutS/MSH"/>
</dbReference>
<dbReference type="Pfam" id="PF01624">
    <property type="entry name" value="MutS_I"/>
    <property type="match status" value="1"/>
</dbReference>
<dbReference type="PROSITE" id="PS00486">
    <property type="entry name" value="DNA_MISMATCH_REPAIR_2"/>
    <property type="match status" value="1"/>
</dbReference>
<organism evidence="8">
    <name type="scientific">Capitella teleta</name>
    <name type="common">Polychaete worm</name>
    <dbReference type="NCBI Taxonomy" id="283909"/>
    <lineage>
        <taxon>Eukaryota</taxon>
        <taxon>Metazoa</taxon>
        <taxon>Spiralia</taxon>
        <taxon>Lophotrochozoa</taxon>
        <taxon>Annelida</taxon>
        <taxon>Polychaeta</taxon>
        <taxon>Sedentaria</taxon>
        <taxon>Scolecida</taxon>
        <taxon>Capitellidae</taxon>
        <taxon>Capitella</taxon>
    </lineage>
</organism>
<evidence type="ECO:0000313" key="10">
    <source>
        <dbReference type="Proteomes" id="UP000014760"/>
    </source>
</evidence>
<dbReference type="SUPFAM" id="SSF55271">
    <property type="entry name" value="DNA repair protein MutS, domain I"/>
    <property type="match status" value="1"/>
</dbReference>
<dbReference type="InterPro" id="IPR007696">
    <property type="entry name" value="DNA_mismatch_repair_MutS_core"/>
</dbReference>
<dbReference type="Gene3D" id="3.30.420.110">
    <property type="entry name" value="MutS, connector domain"/>
    <property type="match status" value="1"/>
</dbReference>
<dbReference type="InterPro" id="IPR045076">
    <property type="entry name" value="MutS"/>
</dbReference>
<evidence type="ECO:0000256" key="6">
    <source>
        <dbReference type="ARBA" id="ARBA00023204"/>
    </source>
</evidence>
<keyword evidence="3" id="KW-0227">DNA damage</keyword>
<dbReference type="Pfam" id="PF05192">
    <property type="entry name" value="MutS_III"/>
    <property type="match status" value="1"/>
</dbReference>
<proteinExistence type="inferred from homology"/>